<dbReference type="AlphaFoldDB" id="A0A9W4X351"/>
<comment type="caution">
    <text evidence="1">The sequence shown here is derived from an EMBL/GenBank/DDBJ whole genome shotgun (WGS) entry which is preliminary data.</text>
</comment>
<evidence type="ECO:0000313" key="1">
    <source>
        <dbReference type="EMBL" id="CAI2183019.1"/>
    </source>
</evidence>
<organism evidence="1 2">
    <name type="scientific">Funneliformis geosporum</name>
    <dbReference type="NCBI Taxonomy" id="1117311"/>
    <lineage>
        <taxon>Eukaryota</taxon>
        <taxon>Fungi</taxon>
        <taxon>Fungi incertae sedis</taxon>
        <taxon>Mucoromycota</taxon>
        <taxon>Glomeromycotina</taxon>
        <taxon>Glomeromycetes</taxon>
        <taxon>Glomerales</taxon>
        <taxon>Glomeraceae</taxon>
        <taxon>Funneliformis</taxon>
    </lineage>
</organism>
<dbReference type="Proteomes" id="UP001153678">
    <property type="component" value="Unassembled WGS sequence"/>
</dbReference>
<keyword evidence="2" id="KW-1185">Reference proteome</keyword>
<dbReference type="EMBL" id="CAMKVN010002903">
    <property type="protein sequence ID" value="CAI2183019.1"/>
    <property type="molecule type" value="Genomic_DNA"/>
</dbReference>
<dbReference type="OrthoDB" id="2310771at2759"/>
<sequence length="57" mass="7163">MKKFEWCPLCHHTTERNVLYIFENLLDKKFLFCRPSFLNEMQLDRYNEELQLVFEFD</sequence>
<feature type="non-terminal residue" evidence="1">
    <location>
        <position position="57"/>
    </location>
</feature>
<gene>
    <name evidence="1" type="ORF">FWILDA_LOCUS10867</name>
</gene>
<proteinExistence type="predicted"/>
<accession>A0A9W4X351</accession>
<evidence type="ECO:0000313" key="2">
    <source>
        <dbReference type="Proteomes" id="UP001153678"/>
    </source>
</evidence>
<name>A0A9W4X351_9GLOM</name>
<reference evidence="1" key="1">
    <citation type="submission" date="2022-08" db="EMBL/GenBank/DDBJ databases">
        <authorList>
            <person name="Kallberg Y."/>
            <person name="Tangrot J."/>
            <person name="Rosling A."/>
        </authorList>
    </citation>
    <scope>NUCLEOTIDE SEQUENCE</scope>
    <source>
        <strain evidence="1">Wild A</strain>
    </source>
</reference>
<protein>
    <submittedName>
        <fullName evidence="1">1515_t:CDS:1</fullName>
    </submittedName>
</protein>